<dbReference type="EMBL" id="CP015199">
    <property type="protein sequence ID" value="ANF51920.1"/>
    <property type="molecule type" value="Genomic_DNA"/>
</dbReference>
<evidence type="ECO:0000313" key="1">
    <source>
        <dbReference type="EMBL" id="ANF51920.1"/>
    </source>
</evidence>
<reference evidence="1 2" key="1">
    <citation type="submission" date="2016-04" db="EMBL/GenBank/DDBJ databases">
        <title>Complete Genome Sequence of Chryseobacterium sp. IHBB 10212.</title>
        <authorList>
            <person name="Pal M."/>
            <person name="Swarnkar M.K."/>
            <person name="Kaushal K."/>
            <person name="Chhibber S."/>
            <person name="Singh A.K."/>
            <person name="Gulati A."/>
        </authorList>
    </citation>
    <scope>NUCLEOTIDE SEQUENCE [LARGE SCALE GENOMIC DNA]</scope>
    <source>
        <strain evidence="1 2">IHBB 10212</strain>
    </source>
</reference>
<keyword evidence="2" id="KW-1185">Reference proteome</keyword>
<dbReference type="KEGG" id="chh:A0O34_15995"/>
<organism evidence="1 2">
    <name type="scientific">Chryseobacterium glaciei</name>
    <dbReference type="NCBI Taxonomy" id="1685010"/>
    <lineage>
        <taxon>Bacteria</taxon>
        <taxon>Pseudomonadati</taxon>
        <taxon>Bacteroidota</taxon>
        <taxon>Flavobacteriia</taxon>
        <taxon>Flavobacteriales</taxon>
        <taxon>Weeksellaceae</taxon>
        <taxon>Chryseobacterium group</taxon>
        <taxon>Chryseobacterium</taxon>
    </lineage>
</organism>
<protein>
    <submittedName>
        <fullName evidence="1">Uncharacterized protein</fullName>
    </submittedName>
</protein>
<dbReference type="STRING" id="1685010.A0O34_15995"/>
<sequence>MLLARQTFVETFNVEIKDYNPSPDWRDILFGCGRSKAEAVTKKIQQKAGNCSLKKLITIRHSQKASNK</sequence>
<name>A0A172XYF5_9FLAO</name>
<proteinExistence type="predicted"/>
<evidence type="ECO:0000313" key="2">
    <source>
        <dbReference type="Proteomes" id="UP000077824"/>
    </source>
</evidence>
<accession>A0A172XYF5</accession>
<gene>
    <name evidence="1" type="ORF">A0O34_15995</name>
</gene>
<dbReference type="Proteomes" id="UP000077824">
    <property type="component" value="Chromosome"/>
</dbReference>
<dbReference type="AlphaFoldDB" id="A0A172XYF5"/>